<dbReference type="Proteomes" id="UP000238937">
    <property type="component" value="Unassembled WGS sequence"/>
</dbReference>
<feature type="domain" description="NADP-dependent oxidoreductase" evidence="1">
    <location>
        <begin position="16"/>
        <end position="299"/>
    </location>
</feature>
<gene>
    <name evidence="2" type="ORF">C7B77_18955</name>
</gene>
<dbReference type="AlphaFoldDB" id="A0A2T1GAC8"/>
<keyword evidence="3" id="KW-1185">Reference proteome</keyword>
<dbReference type="SUPFAM" id="SSF51430">
    <property type="entry name" value="NAD(P)-linked oxidoreductase"/>
    <property type="match status" value="1"/>
</dbReference>
<organism evidence="2 3">
    <name type="scientific">Chamaesiphon polymorphus CCALA 037</name>
    <dbReference type="NCBI Taxonomy" id="2107692"/>
    <lineage>
        <taxon>Bacteria</taxon>
        <taxon>Bacillati</taxon>
        <taxon>Cyanobacteriota</taxon>
        <taxon>Cyanophyceae</taxon>
        <taxon>Gomontiellales</taxon>
        <taxon>Chamaesiphonaceae</taxon>
        <taxon>Chamaesiphon</taxon>
    </lineage>
</organism>
<reference evidence="2 3" key="1">
    <citation type="submission" date="2018-03" db="EMBL/GenBank/DDBJ databases">
        <title>The ancient ancestry and fast evolution of plastids.</title>
        <authorList>
            <person name="Moore K.R."/>
            <person name="Magnabosco C."/>
            <person name="Momper L."/>
            <person name="Gold D.A."/>
            <person name="Bosak T."/>
            <person name="Fournier G.P."/>
        </authorList>
    </citation>
    <scope>NUCLEOTIDE SEQUENCE [LARGE SCALE GENOMIC DNA]</scope>
    <source>
        <strain evidence="2 3">CCALA 037</strain>
    </source>
</reference>
<evidence type="ECO:0000259" key="1">
    <source>
        <dbReference type="Pfam" id="PF00248"/>
    </source>
</evidence>
<evidence type="ECO:0000313" key="3">
    <source>
        <dbReference type="Proteomes" id="UP000238937"/>
    </source>
</evidence>
<sequence>MLYRKFGTTGWNVSTIGMGTWNIGNQWGEIDEDTALATVRSAFDNGVNLFDTAEAYGIPQGLSEERLGKALQGIRDRTYIVTKIGSWGRRTNEGLPKNVDTIRLCLQASLFRMKTDWADAVLCHEGDIEDPSVYLEAFEGLKQQGYLRAYGISTNKFDVIKQFNATGNCSIVELDYSLLNPKAEAKILPYCIEHNIAVLVRGPLAQGLLSGKYAADTVFTDTIRGKWHKNADKQAKLDRDITAVKALSASLPADTTMAATALQYVISHPAQPVAIPGAKSPEQAALNAQAGDRILSDADRTALLQSMKEPEAV</sequence>
<dbReference type="Gene3D" id="3.20.20.100">
    <property type="entry name" value="NADP-dependent oxidoreductase domain"/>
    <property type="match status" value="1"/>
</dbReference>
<dbReference type="OrthoDB" id="9773828at2"/>
<dbReference type="InterPro" id="IPR053135">
    <property type="entry name" value="AKR2_Oxidoreductase"/>
</dbReference>
<dbReference type="EMBL" id="PVWO01000281">
    <property type="protein sequence ID" value="PSB54184.1"/>
    <property type="molecule type" value="Genomic_DNA"/>
</dbReference>
<name>A0A2T1GAC8_9CYAN</name>
<evidence type="ECO:0000313" key="2">
    <source>
        <dbReference type="EMBL" id="PSB54184.1"/>
    </source>
</evidence>
<dbReference type="Pfam" id="PF00248">
    <property type="entry name" value="Aldo_ket_red"/>
    <property type="match status" value="1"/>
</dbReference>
<accession>A0A2T1GAC8</accession>
<proteinExistence type="predicted"/>
<dbReference type="RefSeq" id="WP_106308322.1">
    <property type="nucleotide sequence ID" value="NZ_PVWO01000281.1"/>
</dbReference>
<dbReference type="PANTHER" id="PTHR43312:SF1">
    <property type="entry name" value="NADP-DEPENDENT OXIDOREDUCTASE DOMAIN-CONTAINING PROTEIN"/>
    <property type="match status" value="1"/>
</dbReference>
<dbReference type="InterPro" id="IPR023210">
    <property type="entry name" value="NADP_OxRdtase_dom"/>
</dbReference>
<comment type="caution">
    <text evidence="2">The sequence shown here is derived from an EMBL/GenBank/DDBJ whole genome shotgun (WGS) entry which is preliminary data.</text>
</comment>
<dbReference type="PANTHER" id="PTHR43312">
    <property type="entry name" value="D-THREO-ALDOSE 1-DEHYDROGENASE"/>
    <property type="match status" value="1"/>
</dbReference>
<dbReference type="InterPro" id="IPR036812">
    <property type="entry name" value="NAD(P)_OxRdtase_dom_sf"/>
</dbReference>
<protein>
    <submittedName>
        <fullName evidence="2">Aldo/keto reductase</fullName>
    </submittedName>
</protein>
<dbReference type="CDD" id="cd19086">
    <property type="entry name" value="AKR_AKR11C1"/>
    <property type="match status" value="1"/>
</dbReference>